<keyword evidence="11 14" id="KW-1133">Transmembrane helix</keyword>
<accession>A0ABV7GA27</accession>
<feature type="domain" description="Histidine kinase" evidence="15">
    <location>
        <begin position="227"/>
        <end position="419"/>
    </location>
</feature>
<dbReference type="InterPro" id="IPR050398">
    <property type="entry name" value="HssS/ArlS-like"/>
</dbReference>
<dbReference type="PANTHER" id="PTHR45528">
    <property type="entry name" value="SENSOR HISTIDINE KINASE CPXA"/>
    <property type="match status" value="1"/>
</dbReference>
<dbReference type="EMBL" id="JBHRTD010000001">
    <property type="protein sequence ID" value="MFC3136870.1"/>
    <property type="molecule type" value="Genomic_DNA"/>
</dbReference>
<comment type="caution">
    <text evidence="16">The sequence shown here is derived from an EMBL/GenBank/DDBJ whole genome shotgun (WGS) entry which is preliminary data.</text>
</comment>
<evidence type="ECO:0000256" key="3">
    <source>
        <dbReference type="ARBA" id="ARBA00012438"/>
    </source>
</evidence>
<dbReference type="PROSITE" id="PS50109">
    <property type="entry name" value="HIS_KIN"/>
    <property type="match status" value="1"/>
</dbReference>
<dbReference type="InterPro" id="IPR036890">
    <property type="entry name" value="HATPase_C_sf"/>
</dbReference>
<keyword evidence="17" id="KW-1185">Reference proteome</keyword>
<keyword evidence="9 16" id="KW-0418">Kinase</keyword>
<dbReference type="PANTHER" id="PTHR45528:SF1">
    <property type="entry name" value="SENSOR HISTIDINE KINASE CPXA"/>
    <property type="match status" value="1"/>
</dbReference>
<evidence type="ECO:0000256" key="7">
    <source>
        <dbReference type="ARBA" id="ARBA00022692"/>
    </source>
</evidence>
<dbReference type="InterPro" id="IPR036097">
    <property type="entry name" value="HisK_dim/P_sf"/>
</dbReference>
<dbReference type="Gene3D" id="3.30.565.10">
    <property type="entry name" value="Histidine kinase-like ATPase, C-terminal domain"/>
    <property type="match status" value="1"/>
</dbReference>
<evidence type="ECO:0000313" key="17">
    <source>
        <dbReference type="Proteomes" id="UP001595621"/>
    </source>
</evidence>
<evidence type="ECO:0000256" key="13">
    <source>
        <dbReference type="ARBA" id="ARBA00023136"/>
    </source>
</evidence>
<evidence type="ECO:0000256" key="2">
    <source>
        <dbReference type="ARBA" id="ARBA00004651"/>
    </source>
</evidence>
<evidence type="ECO:0000259" key="15">
    <source>
        <dbReference type="PROSITE" id="PS50109"/>
    </source>
</evidence>
<evidence type="ECO:0000256" key="6">
    <source>
        <dbReference type="ARBA" id="ARBA00022679"/>
    </source>
</evidence>
<evidence type="ECO:0000256" key="4">
    <source>
        <dbReference type="ARBA" id="ARBA00022475"/>
    </source>
</evidence>
<keyword evidence="10" id="KW-0067">ATP-binding</keyword>
<dbReference type="EC" id="2.7.13.3" evidence="3"/>
<comment type="subcellular location">
    <subcellularLocation>
        <location evidence="2">Cell membrane</location>
        <topology evidence="2">Multi-pass membrane protein</topology>
    </subcellularLocation>
</comment>
<keyword evidence="4" id="KW-1003">Cell membrane</keyword>
<dbReference type="Pfam" id="PF00512">
    <property type="entry name" value="HisKA"/>
    <property type="match status" value="1"/>
</dbReference>
<dbReference type="InterPro" id="IPR003661">
    <property type="entry name" value="HisK_dim/P_dom"/>
</dbReference>
<dbReference type="CDD" id="cd00082">
    <property type="entry name" value="HisKA"/>
    <property type="match status" value="1"/>
</dbReference>
<evidence type="ECO:0000256" key="12">
    <source>
        <dbReference type="ARBA" id="ARBA00023012"/>
    </source>
</evidence>
<sequence length="419" mass="47844">MKRLNSSAQTLTLKLIIYFTSVAMLVGFLTGWLIVALNFWLEDEINLRNLKAMEPYVIEQYRQGAKFPLSFGPDSIAYVDSMQVPPEYSLIIGYPLGFVGELIDIDDPEIFFTRSEFEYKGHIHQLYLTKKADPVELTRQEWHKLLAFLLAVIALTIALQIFGIFRLSKRLIQPVFQLSNQLKMGKEQQFKVPSGAVMEFQLLADSINQYREANQKLLKQEQAFARYASHELRTPLTVIQGAVKLLECNQDEVFQQKQRQRIKRSADDMQNMIDALLSLVKHEKLQKTNVRELVADEVQQIMEPLQARAETRQLTMKLDFPEPIKVTPEPAVLRILLNNLLNNAINASEQGEIQIRISKGEIRVQDPGSNPDKPEDNQSGHGLGLLIVDSLCHRYGWQFELISQAGAGSEAVLSFKQFE</sequence>
<evidence type="ECO:0000256" key="1">
    <source>
        <dbReference type="ARBA" id="ARBA00000085"/>
    </source>
</evidence>
<evidence type="ECO:0000256" key="8">
    <source>
        <dbReference type="ARBA" id="ARBA00022741"/>
    </source>
</evidence>
<gene>
    <name evidence="16" type="ORF">ACFOE0_01500</name>
</gene>
<organism evidence="16 17">
    <name type="scientific">Shewanella submarina</name>
    <dbReference type="NCBI Taxonomy" id="2016376"/>
    <lineage>
        <taxon>Bacteria</taxon>
        <taxon>Pseudomonadati</taxon>
        <taxon>Pseudomonadota</taxon>
        <taxon>Gammaproteobacteria</taxon>
        <taxon>Alteromonadales</taxon>
        <taxon>Shewanellaceae</taxon>
        <taxon>Shewanella</taxon>
    </lineage>
</organism>
<reference evidence="17" key="1">
    <citation type="journal article" date="2019" name="Int. J. Syst. Evol. Microbiol.">
        <title>The Global Catalogue of Microorganisms (GCM) 10K type strain sequencing project: providing services to taxonomists for standard genome sequencing and annotation.</title>
        <authorList>
            <consortium name="The Broad Institute Genomics Platform"/>
            <consortium name="The Broad Institute Genome Sequencing Center for Infectious Disease"/>
            <person name="Wu L."/>
            <person name="Ma J."/>
        </authorList>
    </citation>
    <scope>NUCLEOTIDE SEQUENCE [LARGE SCALE GENOMIC DNA]</scope>
    <source>
        <strain evidence="17">KCTC 52277</strain>
    </source>
</reference>
<protein>
    <recommendedName>
        <fullName evidence="3">histidine kinase</fullName>
        <ecNumber evidence="3">2.7.13.3</ecNumber>
    </recommendedName>
</protein>
<dbReference type="SUPFAM" id="SSF47384">
    <property type="entry name" value="Homodimeric domain of signal transducing histidine kinase"/>
    <property type="match status" value="1"/>
</dbReference>
<evidence type="ECO:0000256" key="10">
    <source>
        <dbReference type="ARBA" id="ARBA00022840"/>
    </source>
</evidence>
<evidence type="ECO:0000256" key="14">
    <source>
        <dbReference type="SAM" id="Phobius"/>
    </source>
</evidence>
<dbReference type="Proteomes" id="UP001595621">
    <property type="component" value="Unassembled WGS sequence"/>
</dbReference>
<keyword evidence="8" id="KW-0547">Nucleotide-binding</keyword>
<proteinExistence type="predicted"/>
<dbReference type="SMART" id="SM00388">
    <property type="entry name" value="HisKA"/>
    <property type="match status" value="1"/>
</dbReference>
<evidence type="ECO:0000256" key="5">
    <source>
        <dbReference type="ARBA" id="ARBA00022553"/>
    </source>
</evidence>
<keyword evidence="13 14" id="KW-0472">Membrane</keyword>
<dbReference type="SMART" id="SM00387">
    <property type="entry name" value="HATPase_c"/>
    <property type="match status" value="1"/>
</dbReference>
<keyword evidence="12" id="KW-0902">Two-component regulatory system</keyword>
<dbReference type="Gene3D" id="1.10.287.130">
    <property type="match status" value="1"/>
</dbReference>
<evidence type="ECO:0000313" key="16">
    <source>
        <dbReference type="EMBL" id="MFC3136870.1"/>
    </source>
</evidence>
<evidence type="ECO:0000256" key="11">
    <source>
        <dbReference type="ARBA" id="ARBA00022989"/>
    </source>
</evidence>
<feature type="transmembrane region" description="Helical" evidence="14">
    <location>
        <begin position="145"/>
        <end position="165"/>
    </location>
</feature>
<evidence type="ECO:0000256" key="9">
    <source>
        <dbReference type="ARBA" id="ARBA00022777"/>
    </source>
</evidence>
<dbReference type="InterPro" id="IPR003594">
    <property type="entry name" value="HATPase_dom"/>
</dbReference>
<dbReference type="RefSeq" id="WP_248936650.1">
    <property type="nucleotide sequence ID" value="NZ_JAKILF010000005.1"/>
</dbReference>
<dbReference type="GO" id="GO:0016301">
    <property type="term" value="F:kinase activity"/>
    <property type="evidence" value="ECO:0007669"/>
    <property type="project" value="UniProtKB-KW"/>
</dbReference>
<keyword evidence="7 14" id="KW-0812">Transmembrane</keyword>
<keyword evidence="6" id="KW-0808">Transferase</keyword>
<keyword evidence="5" id="KW-0597">Phosphoprotein</keyword>
<dbReference type="SUPFAM" id="SSF55874">
    <property type="entry name" value="ATPase domain of HSP90 chaperone/DNA topoisomerase II/histidine kinase"/>
    <property type="match status" value="1"/>
</dbReference>
<comment type="catalytic activity">
    <reaction evidence="1">
        <text>ATP + protein L-histidine = ADP + protein N-phospho-L-histidine.</text>
        <dbReference type="EC" id="2.7.13.3"/>
    </reaction>
</comment>
<dbReference type="InterPro" id="IPR005467">
    <property type="entry name" value="His_kinase_dom"/>
</dbReference>
<feature type="transmembrane region" description="Helical" evidence="14">
    <location>
        <begin position="15"/>
        <end position="41"/>
    </location>
</feature>
<dbReference type="Pfam" id="PF02518">
    <property type="entry name" value="HATPase_c"/>
    <property type="match status" value="1"/>
</dbReference>
<name>A0ABV7GA27_9GAMM</name>